<sequence length="185" mass="20324">MSIHRHSFETSEAFLRWNEGREGKRELVDGEVIEMMTGGSKRHARLMLDLALFLSNGLSNSGLVVTAADYAVRTPFGIRYPDVLVTPGRETGDSLASSEALLIAEILSPSSLAMDFGEKAAEYTAIDSLAHYLVLSQDEPRVWVWSRGEDGSFERPVMIAGREETLHLSALGLDLPLADLYRGIA</sequence>
<evidence type="ECO:0000313" key="2">
    <source>
        <dbReference type="EMBL" id="SMC60422.1"/>
    </source>
</evidence>
<dbReference type="GO" id="GO:0004519">
    <property type="term" value="F:endonuclease activity"/>
    <property type="evidence" value="ECO:0007669"/>
    <property type="project" value="UniProtKB-KW"/>
</dbReference>
<reference evidence="2 3" key="1">
    <citation type="submission" date="2017-04" db="EMBL/GenBank/DDBJ databases">
        <authorList>
            <person name="Afonso C.L."/>
            <person name="Miller P.J."/>
            <person name="Scott M.A."/>
            <person name="Spackman E."/>
            <person name="Goraichik I."/>
            <person name="Dimitrov K.M."/>
            <person name="Suarez D.L."/>
            <person name="Swayne D.E."/>
        </authorList>
    </citation>
    <scope>NUCLEOTIDE SEQUENCE [LARGE SCALE GENOMIC DNA]</scope>
    <source>
        <strain evidence="2 3">CGMCC 1.10972</strain>
    </source>
</reference>
<dbReference type="CDD" id="cd06260">
    <property type="entry name" value="DUF820-like"/>
    <property type="match status" value="1"/>
</dbReference>
<dbReference type="PANTHER" id="PTHR36558">
    <property type="entry name" value="GLR1098 PROTEIN"/>
    <property type="match status" value="1"/>
</dbReference>
<dbReference type="InterPro" id="IPR012296">
    <property type="entry name" value="Nuclease_put_TT1808"/>
</dbReference>
<dbReference type="STRING" id="937218.SAMN06297251_104204"/>
<name>A0A1W2AIT3_9HYPH</name>
<keyword evidence="3" id="KW-1185">Reference proteome</keyword>
<protein>
    <submittedName>
        <fullName evidence="2">Endonuclease, Uma2 family (Restriction endonuclease fold)</fullName>
    </submittedName>
</protein>
<dbReference type="Proteomes" id="UP000192656">
    <property type="component" value="Unassembled WGS sequence"/>
</dbReference>
<dbReference type="InterPro" id="IPR011335">
    <property type="entry name" value="Restrct_endonuc-II-like"/>
</dbReference>
<evidence type="ECO:0000313" key="3">
    <source>
        <dbReference type="Proteomes" id="UP000192656"/>
    </source>
</evidence>
<dbReference type="RefSeq" id="WP_084409322.1">
    <property type="nucleotide sequence ID" value="NZ_FWXR01000004.1"/>
</dbReference>
<proteinExistence type="predicted"/>
<dbReference type="AlphaFoldDB" id="A0A1W2AIT3"/>
<keyword evidence="2" id="KW-0540">Nuclease</keyword>
<dbReference type="OrthoDB" id="8452919at2"/>
<dbReference type="Pfam" id="PF05685">
    <property type="entry name" value="Uma2"/>
    <property type="match status" value="1"/>
</dbReference>
<evidence type="ECO:0000259" key="1">
    <source>
        <dbReference type="Pfam" id="PF05685"/>
    </source>
</evidence>
<dbReference type="EMBL" id="FWXR01000004">
    <property type="protein sequence ID" value="SMC60422.1"/>
    <property type="molecule type" value="Genomic_DNA"/>
</dbReference>
<keyword evidence="2" id="KW-0378">Hydrolase</keyword>
<keyword evidence="2" id="KW-0255">Endonuclease</keyword>
<dbReference type="PANTHER" id="PTHR36558:SF1">
    <property type="entry name" value="RESTRICTION ENDONUCLEASE DOMAIN-CONTAINING PROTEIN-RELATED"/>
    <property type="match status" value="1"/>
</dbReference>
<gene>
    <name evidence="2" type="ORF">SAMN06297251_104204</name>
</gene>
<accession>A0A1W2AIT3</accession>
<feature type="domain" description="Putative restriction endonuclease" evidence="1">
    <location>
        <begin position="12"/>
        <end position="176"/>
    </location>
</feature>
<dbReference type="Gene3D" id="3.90.1570.10">
    <property type="entry name" value="tt1808, chain A"/>
    <property type="match status" value="1"/>
</dbReference>
<organism evidence="2 3">
    <name type="scientific">Fulvimarina manganoxydans</name>
    <dbReference type="NCBI Taxonomy" id="937218"/>
    <lineage>
        <taxon>Bacteria</taxon>
        <taxon>Pseudomonadati</taxon>
        <taxon>Pseudomonadota</taxon>
        <taxon>Alphaproteobacteria</taxon>
        <taxon>Hyphomicrobiales</taxon>
        <taxon>Aurantimonadaceae</taxon>
        <taxon>Fulvimarina</taxon>
    </lineage>
</organism>
<dbReference type="InterPro" id="IPR008538">
    <property type="entry name" value="Uma2"/>
</dbReference>
<dbReference type="SUPFAM" id="SSF52980">
    <property type="entry name" value="Restriction endonuclease-like"/>
    <property type="match status" value="1"/>
</dbReference>